<feature type="transmembrane region" description="Helical" evidence="1">
    <location>
        <begin position="248"/>
        <end position="266"/>
    </location>
</feature>
<dbReference type="GO" id="GO:0016020">
    <property type="term" value="C:membrane"/>
    <property type="evidence" value="ECO:0007669"/>
    <property type="project" value="TreeGrafter"/>
</dbReference>
<dbReference type="RefSeq" id="WP_091109549.1">
    <property type="nucleotide sequence ID" value="NZ_BKAF01000001.1"/>
</dbReference>
<dbReference type="GO" id="GO:0009103">
    <property type="term" value="P:lipopolysaccharide biosynthetic process"/>
    <property type="evidence" value="ECO:0007669"/>
    <property type="project" value="TreeGrafter"/>
</dbReference>
<accession>A0A1I3BGF7</accession>
<organism evidence="4 5">
    <name type="scientific">Nocardioides psychrotolerans</name>
    <dbReference type="NCBI Taxonomy" id="1005945"/>
    <lineage>
        <taxon>Bacteria</taxon>
        <taxon>Bacillati</taxon>
        <taxon>Actinomycetota</taxon>
        <taxon>Actinomycetes</taxon>
        <taxon>Propionibacteriales</taxon>
        <taxon>Nocardioidaceae</taxon>
        <taxon>Nocardioides</taxon>
    </lineage>
</organism>
<protein>
    <submittedName>
        <fullName evidence="4">Peptidoglycan/LPS O-acetylase OafA/YrhL, contains acyltransferase and SGNH-hydrolase domains</fullName>
    </submittedName>
</protein>
<reference evidence="4 5" key="1">
    <citation type="submission" date="2016-10" db="EMBL/GenBank/DDBJ databases">
        <authorList>
            <person name="de Groot N.N."/>
        </authorList>
    </citation>
    <scope>NUCLEOTIDE SEQUENCE [LARGE SCALE GENOMIC DNA]</scope>
    <source>
        <strain evidence="4 5">CGMCC 1.11156</strain>
    </source>
</reference>
<evidence type="ECO:0000313" key="4">
    <source>
        <dbReference type="EMBL" id="SFH61230.1"/>
    </source>
</evidence>
<feature type="transmembrane region" description="Helical" evidence="1">
    <location>
        <begin position="21"/>
        <end position="40"/>
    </location>
</feature>
<dbReference type="PANTHER" id="PTHR23028">
    <property type="entry name" value="ACETYLTRANSFERASE"/>
    <property type="match status" value="1"/>
</dbReference>
<dbReference type="Pfam" id="PF01757">
    <property type="entry name" value="Acyl_transf_3"/>
    <property type="match status" value="1"/>
</dbReference>
<dbReference type="InterPro" id="IPR002656">
    <property type="entry name" value="Acyl_transf_3_dom"/>
</dbReference>
<feature type="domain" description="Acyltransferase 3" evidence="2">
    <location>
        <begin position="19"/>
        <end position="357"/>
    </location>
</feature>
<dbReference type="InterPro" id="IPR050879">
    <property type="entry name" value="Acyltransferase_3"/>
</dbReference>
<feature type="transmembrane region" description="Helical" evidence="1">
    <location>
        <begin position="85"/>
        <end position="106"/>
    </location>
</feature>
<feature type="transmembrane region" description="Helical" evidence="1">
    <location>
        <begin position="272"/>
        <end position="294"/>
    </location>
</feature>
<keyword evidence="5" id="KW-1185">Reference proteome</keyword>
<keyword evidence="1" id="KW-0472">Membrane</keyword>
<dbReference type="GO" id="GO:0016747">
    <property type="term" value="F:acyltransferase activity, transferring groups other than amino-acyl groups"/>
    <property type="evidence" value="ECO:0007669"/>
    <property type="project" value="InterPro"/>
</dbReference>
<dbReference type="InterPro" id="IPR043968">
    <property type="entry name" value="SGNH"/>
</dbReference>
<dbReference type="EMBL" id="FOQG01000001">
    <property type="protein sequence ID" value="SFH61230.1"/>
    <property type="molecule type" value="Genomic_DNA"/>
</dbReference>
<evidence type="ECO:0000256" key="1">
    <source>
        <dbReference type="SAM" id="Phobius"/>
    </source>
</evidence>
<evidence type="ECO:0000259" key="2">
    <source>
        <dbReference type="Pfam" id="PF01757"/>
    </source>
</evidence>
<keyword evidence="1" id="KW-0812">Transmembrane</keyword>
<keyword evidence="4" id="KW-0378">Hydrolase</keyword>
<evidence type="ECO:0000313" key="5">
    <source>
        <dbReference type="Proteomes" id="UP000198649"/>
    </source>
</evidence>
<evidence type="ECO:0000259" key="3">
    <source>
        <dbReference type="Pfam" id="PF19040"/>
    </source>
</evidence>
<keyword evidence="4" id="KW-0012">Acyltransferase</keyword>
<dbReference type="GO" id="GO:0016787">
    <property type="term" value="F:hydrolase activity"/>
    <property type="evidence" value="ECO:0007669"/>
    <property type="project" value="UniProtKB-KW"/>
</dbReference>
<keyword evidence="4" id="KW-0808">Transferase</keyword>
<feature type="transmembrane region" description="Helical" evidence="1">
    <location>
        <begin position="46"/>
        <end position="64"/>
    </location>
</feature>
<dbReference type="OrthoDB" id="3404679at2"/>
<dbReference type="PANTHER" id="PTHR23028:SF53">
    <property type="entry name" value="ACYL_TRANSF_3 DOMAIN-CONTAINING PROTEIN"/>
    <property type="match status" value="1"/>
</dbReference>
<feature type="transmembrane region" description="Helical" evidence="1">
    <location>
        <begin position="378"/>
        <end position="398"/>
    </location>
</feature>
<dbReference type="STRING" id="1005945.SAMN05216561_101119"/>
<feature type="domain" description="SGNH" evidence="3">
    <location>
        <begin position="462"/>
        <end position="694"/>
    </location>
</feature>
<dbReference type="AlphaFoldDB" id="A0A1I3BGF7"/>
<proteinExistence type="predicted"/>
<keyword evidence="1" id="KW-1133">Transmembrane helix</keyword>
<dbReference type="Proteomes" id="UP000198649">
    <property type="component" value="Unassembled WGS sequence"/>
</dbReference>
<feature type="transmembrane region" description="Helical" evidence="1">
    <location>
        <begin position="215"/>
        <end position="236"/>
    </location>
</feature>
<feature type="transmembrane region" description="Helical" evidence="1">
    <location>
        <begin position="156"/>
        <end position="173"/>
    </location>
</feature>
<feature type="transmembrane region" description="Helical" evidence="1">
    <location>
        <begin position="185"/>
        <end position="203"/>
    </location>
</feature>
<name>A0A1I3BGF7_9ACTN</name>
<gene>
    <name evidence="4" type="ORF">SAMN05216561_101119</name>
</gene>
<sequence>MDQTSAPLQPRKPGFREDVQGLRAVAVLTVIAAHAGVAFFPGGYVGVDVFFVISGFLITQLLVTEASRSGRVSLSGFYARRARRILPAASVVLVATVAASVLWMSVLEAIDLAKDALWSAVFAANVRFAQQGVDYFSAEAAPSPLQHYWSLAVEEQFYLVWPLLVGAVVWVVARRRTTEGRSSRVLRALVVTIAVIGSASFVWSLVRTGAEPQSAYFSTFTRAWELAVGAGVALAVHAGRTLRHRRGAEVLVWGGLAAILAACLAFDETLAFPGYAAALPVLGTAAVLYAGAHADVTTSAGRLLSVRPMRVVGDWSYSLYLWHWPLLIVPPTALGRDLRPLEVVLLVALAFELAYLTHRFVEQPFRTRRISARPRRALILYPVFLGLVGSTAGAGWAWSDYRVSEHGDTPAITTSQFGITDDGPEALVQASVLAAQSRQATPSDLTPDLVDLEDDLADVGDCLYEGGTAWELCPQGDDNGDKTLVVIGDSHARAWIPAFDQIAARSGYRAFYLVKAQCSAALVDPSEAFTGDPWPECEEFHRWSEEQIGELDPELVVMTSSAPITGLYSEGRRLRSMDDIAGELGVGLADMFRAYAPLTERLVMLVDVPRLSLEPGVCLSTFGSDLGDCALPPDATGARMRDLTVDVATDAGIEVIDPETWFCADGLCPTVVGSTIAYRDRGHITSTRAAELAEPLGTALGIW</sequence>
<dbReference type="Pfam" id="PF19040">
    <property type="entry name" value="SGNH"/>
    <property type="match status" value="1"/>
</dbReference>